<protein>
    <submittedName>
        <fullName evidence="2">Uncharacterized protein</fullName>
    </submittedName>
</protein>
<evidence type="ECO:0000256" key="1">
    <source>
        <dbReference type="SAM" id="MobiDB-lite"/>
    </source>
</evidence>
<feature type="region of interest" description="Disordered" evidence="1">
    <location>
        <begin position="1"/>
        <end position="76"/>
    </location>
</feature>
<proteinExistence type="predicted"/>
<name>A0A5C6G1S4_9PLAN</name>
<reference evidence="2 3" key="1">
    <citation type="submission" date="2019-02" db="EMBL/GenBank/DDBJ databases">
        <title>Deep-cultivation of Planctomycetes and their phenomic and genomic characterization uncovers novel biology.</title>
        <authorList>
            <person name="Wiegand S."/>
            <person name="Jogler M."/>
            <person name="Boedeker C."/>
            <person name="Pinto D."/>
            <person name="Vollmers J."/>
            <person name="Rivas-Marin E."/>
            <person name="Kohn T."/>
            <person name="Peeters S.H."/>
            <person name="Heuer A."/>
            <person name="Rast P."/>
            <person name="Oberbeckmann S."/>
            <person name="Bunk B."/>
            <person name="Jeske O."/>
            <person name="Meyerdierks A."/>
            <person name="Storesund J.E."/>
            <person name="Kallscheuer N."/>
            <person name="Luecker S."/>
            <person name="Lage O.M."/>
            <person name="Pohl T."/>
            <person name="Merkel B.J."/>
            <person name="Hornburger P."/>
            <person name="Mueller R.-W."/>
            <person name="Bruemmer F."/>
            <person name="Labrenz M."/>
            <person name="Spormann A.M."/>
            <person name="Op Den Camp H."/>
            <person name="Overmann J."/>
            <person name="Amann R."/>
            <person name="Jetten M.S.M."/>
            <person name="Mascher T."/>
            <person name="Medema M.H."/>
            <person name="Devos D.P."/>
            <person name="Kaster A.-K."/>
            <person name="Ovreas L."/>
            <person name="Rohde M."/>
            <person name="Galperin M.Y."/>
            <person name="Jogler C."/>
        </authorList>
    </citation>
    <scope>NUCLEOTIDE SEQUENCE [LARGE SCALE GENOMIC DNA]</scope>
    <source>
        <strain evidence="2 3">V7</strain>
    </source>
</reference>
<gene>
    <name evidence="2" type="ORF">V7x_31830</name>
</gene>
<evidence type="ECO:0000313" key="3">
    <source>
        <dbReference type="Proteomes" id="UP000316476"/>
    </source>
</evidence>
<dbReference type="AlphaFoldDB" id="A0A5C6G1S4"/>
<feature type="compositionally biased region" description="Polar residues" evidence="1">
    <location>
        <begin position="1"/>
        <end position="13"/>
    </location>
</feature>
<organism evidence="2 3">
    <name type="scientific">Crateriforma conspicua</name>
    <dbReference type="NCBI Taxonomy" id="2527996"/>
    <lineage>
        <taxon>Bacteria</taxon>
        <taxon>Pseudomonadati</taxon>
        <taxon>Planctomycetota</taxon>
        <taxon>Planctomycetia</taxon>
        <taxon>Planctomycetales</taxon>
        <taxon>Planctomycetaceae</taxon>
        <taxon>Crateriforma</taxon>
    </lineage>
</organism>
<comment type="caution">
    <text evidence="2">The sequence shown here is derived from an EMBL/GenBank/DDBJ whole genome shotgun (WGS) entry which is preliminary data.</text>
</comment>
<evidence type="ECO:0000313" key="2">
    <source>
        <dbReference type="EMBL" id="TWU67608.1"/>
    </source>
</evidence>
<feature type="region of interest" description="Disordered" evidence="1">
    <location>
        <begin position="161"/>
        <end position="210"/>
    </location>
</feature>
<sequence>MFRQQGPTPTHAAQHQLYPPAPREGRNRGTRFRGGFFQDSRPPLAKARPSQREGEQAGRSSPTPPSPSPNATFGGAKGDVVSRRALAAGLGCSANKARRLHIQPSTTFTLPNATFAGAKGDFLSRKALAAGLGCFASKARRLQIQPSTNFTLPLRGRVGIEERDSGEGSSKTRALPSLRLDPPGGRVNRQAHPAQHHRHPPRTLLSAESL</sequence>
<dbReference type="EMBL" id="SJPZ01000001">
    <property type="protein sequence ID" value="TWU67608.1"/>
    <property type="molecule type" value="Genomic_DNA"/>
</dbReference>
<accession>A0A5C6G1S4</accession>
<dbReference type="Proteomes" id="UP000316476">
    <property type="component" value="Unassembled WGS sequence"/>
</dbReference>